<feature type="compositionally biased region" description="Basic and acidic residues" evidence="1">
    <location>
        <begin position="1"/>
        <end position="17"/>
    </location>
</feature>
<accession>A0A3B1B3X3</accession>
<proteinExistence type="predicted"/>
<feature type="region of interest" description="Disordered" evidence="1">
    <location>
        <begin position="1"/>
        <end position="20"/>
    </location>
</feature>
<protein>
    <submittedName>
        <fullName evidence="2">Uncharacterized protein</fullName>
    </submittedName>
</protein>
<reference evidence="2" key="1">
    <citation type="submission" date="2018-06" db="EMBL/GenBank/DDBJ databases">
        <authorList>
            <person name="Zhirakovskaya E."/>
        </authorList>
    </citation>
    <scope>NUCLEOTIDE SEQUENCE</scope>
</reference>
<evidence type="ECO:0000313" key="2">
    <source>
        <dbReference type="EMBL" id="VAX06714.1"/>
    </source>
</evidence>
<sequence>MANKYLHDGGKMDKSDNKQSVSRRGFLEKIAIGGAAIGASAGLFKIADSMAPDVDQQLATKQDADAAAGDRALANEEYVLMSRQEKDEIVQMFVDNYPNKSTEII</sequence>
<organism evidence="2">
    <name type="scientific">hydrothermal vent metagenome</name>
    <dbReference type="NCBI Taxonomy" id="652676"/>
    <lineage>
        <taxon>unclassified sequences</taxon>
        <taxon>metagenomes</taxon>
        <taxon>ecological metagenomes</taxon>
    </lineage>
</organism>
<dbReference type="InterPro" id="IPR019546">
    <property type="entry name" value="TAT_signal_bac_arc"/>
</dbReference>
<dbReference type="AlphaFoldDB" id="A0A3B1B3X3"/>
<dbReference type="PROSITE" id="PS51318">
    <property type="entry name" value="TAT"/>
    <property type="match status" value="1"/>
</dbReference>
<dbReference type="EMBL" id="UOFX01000016">
    <property type="protein sequence ID" value="VAX06714.1"/>
    <property type="molecule type" value="Genomic_DNA"/>
</dbReference>
<dbReference type="InterPro" id="IPR006311">
    <property type="entry name" value="TAT_signal"/>
</dbReference>
<dbReference type="NCBIfam" id="TIGR01409">
    <property type="entry name" value="TAT_signal_seq"/>
    <property type="match status" value="1"/>
</dbReference>
<evidence type="ECO:0000256" key="1">
    <source>
        <dbReference type="SAM" id="MobiDB-lite"/>
    </source>
</evidence>
<name>A0A3B1B3X3_9ZZZZ</name>
<gene>
    <name evidence="2" type="ORF">MNBD_GAMMA26-468</name>
</gene>